<name>A0A6A5ZNK6_9PLEO</name>
<feature type="compositionally biased region" description="Low complexity" evidence="1">
    <location>
        <begin position="168"/>
        <end position="190"/>
    </location>
</feature>
<dbReference type="Proteomes" id="UP000799770">
    <property type="component" value="Unassembled WGS sequence"/>
</dbReference>
<reference evidence="2" key="1">
    <citation type="journal article" date="2020" name="Stud. Mycol.">
        <title>101 Dothideomycetes genomes: a test case for predicting lifestyles and emergence of pathogens.</title>
        <authorList>
            <person name="Haridas S."/>
            <person name="Albert R."/>
            <person name="Binder M."/>
            <person name="Bloem J."/>
            <person name="Labutti K."/>
            <person name="Salamov A."/>
            <person name="Andreopoulos B."/>
            <person name="Baker S."/>
            <person name="Barry K."/>
            <person name="Bills G."/>
            <person name="Bluhm B."/>
            <person name="Cannon C."/>
            <person name="Castanera R."/>
            <person name="Culley D."/>
            <person name="Daum C."/>
            <person name="Ezra D."/>
            <person name="Gonzalez J."/>
            <person name="Henrissat B."/>
            <person name="Kuo A."/>
            <person name="Liang C."/>
            <person name="Lipzen A."/>
            <person name="Lutzoni F."/>
            <person name="Magnuson J."/>
            <person name="Mondo S."/>
            <person name="Nolan M."/>
            <person name="Ohm R."/>
            <person name="Pangilinan J."/>
            <person name="Park H.-J."/>
            <person name="Ramirez L."/>
            <person name="Alfaro M."/>
            <person name="Sun H."/>
            <person name="Tritt A."/>
            <person name="Yoshinaga Y."/>
            <person name="Zwiers L.-H."/>
            <person name="Turgeon B."/>
            <person name="Goodwin S."/>
            <person name="Spatafora J."/>
            <person name="Crous P."/>
            <person name="Grigoriev I."/>
        </authorList>
    </citation>
    <scope>NUCLEOTIDE SEQUENCE</scope>
    <source>
        <strain evidence="2">CBS 627.86</strain>
    </source>
</reference>
<gene>
    <name evidence="2" type="ORF">BDV96DRAFT_275442</name>
</gene>
<evidence type="ECO:0000313" key="3">
    <source>
        <dbReference type="Proteomes" id="UP000799770"/>
    </source>
</evidence>
<keyword evidence="3" id="KW-1185">Reference proteome</keyword>
<accession>A0A6A5ZNK6</accession>
<feature type="compositionally biased region" description="Polar residues" evidence="1">
    <location>
        <begin position="220"/>
        <end position="239"/>
    </location>
</feature>
<feature type="compositionally biased region" description="Polar residues" evidence="1">
    <location>
        <begin position="246"/>
        <end position="265"/>
    </location>
</feature>
<organism evidence="2 3">
    <name type="scientific">Lophiotrema nucula</name>
    <dbReference type="NCBI Taxonomy" id="690887"/>
    <lineage>
        <taxon>Eukaryota</taxon>
        <taxon>Fungi</taxon>
        <taxon>Dikarya</taxon>
        <taxon>Ascomycota</taxon>
        <taxon>Pezizomycotina</taxon>
        <taxon>Dothideomycetes</taxon>
        <taxon>Pleosporomycetidae</taxon>
        <taxon>Pleosporales</taxon>
        <taxon>Lophiotremataceae</taxon>
        <taxon>Lophiotrema</taxon>
    </lineage>
</organism>
<dbReference type="EMBL" id="ML977313">
    <property type="protein sequence ID" value="KAF2120775.1"/>
    <property type="molecule type" value="Genomic_DNA"/>
</dbReference>
<feature type="region of interest" description="Disordered" evidence="1">
    <location>
        <begin position="142"/>
        <end position="349"/>
    </location>
</feature>
<feature type="compositionally biased region" description="Low complexity" evidence="1">
    <location>
        <begin position="408"/>
        <end position="419"/>
    </location>
</feature>
<feature type="compositionally biased region" description="Low complexity" evidence="1">
    <location>
        <begin position="148"/>
        <end position="160"/>
    </location>
</feature>
<feature type="compositionally biased region" description="Low complexity" evidence="1">
    <location>
        <begin position="266"/>
        <end position="278"/>
    </location>
</feature>
<feature type="compositionally biased region" description="Polar residues" evidence="1">
    <location>
        <begin position="195"/>
        <end position="209"/>
    </location>
</feature>
<protein>
    <submittedName>
        <fullName evidence="2">Uncharacterized protein</fullName>
    </submittedName>
</protein>
<feature type="region of interest" description="Disordered" evidence="1">
    <location>
        <begin position="393"/>
        <end position="439"/>
    </location>
</feature>
<feature type="compositionally biased region" description="Pro residues" evidence="1">
    <location>
        <begin position="105"/>
        <end position="114"/>
    </location>
</feature>
<evidence type="ECO:0000313" key="2">
    <source>
        <dbReference type="EMBL" id="KAF2120775.1"/>
    </source>
</evidence>
<dbReference type="AlphaFoldDB" id="A0A6A5ZNK6"/>
<proteinExistence type="predicted"/>
<feature type="compositionally biased region" description="Polar residues" evidence="1">
    <location>
        <begin position="288"/>
        <end position="344"/>
    </location>
</feature>
<sequence>MLGTLPNIIVPYCKCSSENEALLLELQVQDKLTVANKGYDAFADTIQYELPNATAYLRTSCRGKREWYRVRCTENTSHSAEAANLDKQRQQALRVWEQWFKNGGFPPPQCPPQAPSQAQVRPKERPQQLLNHAQEDLARSLAEADDWSPNSSTLSSNSSTFDPPVPDTSETTRASTSTSSSRSLRQPGSRFRASSYYSQSLSQHETTASEPMRPVPAFSYQMSSLAGPTTSNSPYTAYSSPYRPQPETSTIASRLPSYTSQLQGYQQRHAQRQSAQSSNGNALDLATPTLSFRNSSAQSQAIPTLQSTNGNTHNQATPTLQSWNGNAQSQATPTLQSSNGNAQHQAAPAFRFLPRRTGRLSEQEREQMRERVIQLQIDRRHRRQAQAQAQAQARARAQGIVHPNLNWQLQGPSQVQGQDQGQGQGNGPPNQGLDYGDGN</sequence>
<feature type="region of interest" description="Disordered" evidence="1">
    <location>
        <begin position="104"/>
        <end position="126"/>
    </location>
</feature>
<evidence type="ECO:0000256" key="1">
    <source>
        <dbReference type="SAM" id="MobiDB-lite"/>
    </source>
</evidence>
<feature type="compositionally biased region" description="Low complexity" evidence="1">
    <location>
        <begin position="427"/>
        <end position="439"/>
    </location>
</feature>